<dbReference type="GO" id="GO:0005737">
    <property type="term" value="C:cytoplasm"/>
    <property type="evidence" value="ECO:0007669"/>
    <property type="project" value="UniProtKB-SubCell"/>
</dbReference>
<comment type="subcellular location">
    <subcellularLocation>
        <location evidence="6">Cytoplasm</location>
    </subcellularLocation>
    <subcellularLocation>
        <location evidence="6">Nucleus</location>
        <location evidence="6">Nucleolus</location>
    </subcellularLocation>
</comment>
<keyword evidence="4 6" id="KW-0963">Cytoplasm</keyword>
<dbReference type="GO" id="GO:0000956">
    <property type="term" value="P:nuclear-transcribed mRNA catabolic process"/>
    <property type="evidence" value="ECO:0007669"/>
    <property type="project" value="TreeGrafter"/>
</dbReference>
<gene>
    <name evidence="8 10" type="ORF">P152DRAFT_456240</name>
</gene>
<dbReference type="GeneID" id="54419526"/>
<dbReference type="AlphaFoldDB" id="A0A6G1GBG2"/>
<dbReference type="InterPro" id="IPR001790">
    <property type="entry name" value="Ribosomal_uL10"/>
</dbReference>
<keyword evidence="5 6" id="KW-0539">Nucleus</keyword>
<name>A0A6G1GBG2_9PEZI</name>
<dbReference type="CDD" id="cd05796">
    <property type="entry name" value="Ribosomal_P0_like"/>
    <property type="match status" value="1"/>
</dbReference>
<comment type="subunit">
    <text evidence="3 6">Associates with the pre-60S ribosomal particle.</text>
</comment>
<dbReference type="GO" id="GO:0006364">
    <property type="term" value="P:rRNA processing"/>
    <property type="evidence" value="ECO:0007669"/>
    <property type="project" value="TreeGrafter"/>
</dbReference>
<dbReference type="FunFam" id="3.90.105.20:FF:000003">
    <property type="entry name" value="Ribosome assembly factor mrt4"/>
    <property type="match status" value="1"/>
</dbReference>
<proteinExistence type="inferred from homology"/>
<keyword evidence="6" id="KW-0690">Ribosome biogenesis</keyword>
<evidence type="ECO:0000256" key="1">
    <source>
        <dbReference type="ARBA" id="ARBA00004046"/>
    </source>
</evidence>
<evidence type="ECO:0000256" key="4">
    <source>
        <dbReference type="ARBA" id="ARBA00022490"/>
    </source>
</evidence>
<dbReference type="InterPro" id="IPR040637">
    <property type="entry name" value="Ribosomal_uL10-like_insert"/>
</dbReference>
<dbReference type="InterPro" id="IPR043141">
    <property type="entry name" value="Ribosomal_uL10-like_sf"/>
</dbReference>
<evidence type="ECO:0000256" key="6">
    <source>
        <dbReference type="RuleBase" id="RU364039"/>
    </source>
</evidence>
<evidence type="ECO:0000313" key="8">
    <source>
        <dbReference type="EMBL" id="KAF1815189.1"/>
    </source>
</evidence>
<dbReference type="InterPro" id="IPR043164">
    <property type="entry name" value="Ribosomal_uL10-like_insert_sf"/>
</dbReference>
<evidence type="ECO:0000256" key="2">
    <source>
        <dbReference type="ARBA" id="ARBA00008889"/>
    </source>
</evidence>
<evidence type="ECO:0000313" key="9">
    <source>
        <dbReference type="Proteomes" id="UP000504638"/>
    </source>
</evidence>
<sequence>MPKSKRARVVHLSKVEKKTKEDLQLLQTNVEEAAEKYPYGYVVFVDNMRNNHLKGVRTSLAADSRIFFGRNRIMARAMGTTPATEPQPGLHTLSEHLDGPTGLIFSSRKPDDLLEDLKSMTSGAYGRAGTVASRKYVVPAGIVYTRGGEIPAKDDVKVTAMQEVHLRAQGLPTRLEKGDVLLDEDYTVCKKGEVLTGHQSAILKFFGVEVAEFQVRVKAYWSAEAQTTTVLDDSAEKGDEDTDMDA</sequence>
<dbReference type="GO" id="GO:0003723">
    <property type="term" value="F:RNA binding"/>
    <property type="evidence" value="ECO:0007669"/>
    <property type="project" value="TreeGrafter"/>
</dbReference>
<dbReference type="Gene3D" id="3.90.105.20">
    <property type="match status" value="1"/>
</dbReference>
<accession>A0A6G1GBG2</accession>
<evidence type="ECO:0000256" key="5">
    <source>
        <dbReference type="ARBA" id="ARBA00023242"/>
    </source>
</evidence>
<dbReference type="InterPro" id="IPR051742">
    <property type="entry name" value="Ribosome_Assembly_uL10"/>
</dbReference>
<feature type="domain" description="Large ribosomal subunit protein uL10-like insertion" evidence="7">
    <location>
        <begin position="127"/>
        <end position="208"/>
    </location>
</feature>
<reference evidence="10" key="3">
    <citation type="submission" date="2025-04" db="UniProtKB">
        <authorList>
            <consortium name="RefSeq"/>
        </authorList>
    </citation>
    <scope>IDENTIFICATION</scope>
    <source>
        <strain evidence="10">CBS 781.70</strain>
    </source>
</reference>
<dbReference type="PANTHER" id="PTHR45841:SF1">
    <property type="entry name" value="MRNA TURNOVER PROTEIN 4 HOMOLOG"/>
    <property type="match status" value="1"/>
</dbReference>
<dbReference type="EMBL" id="ML975152">
    <property type="protein sequence ID" value="KAF1815189.1"/>
    <property type="molecule type" value="Genomic_DNA"/>
</dbReference>
<dbReference type="GO" id="GO:0000027">
    <property type="term" value="P:ribosomal large subunit assembly"/>
    <property type="evidence" value="ECO:0007669"/>
    <property type="project" value="InterPro"/>
</dbReference>
<dbReference type="OrthoDB" id="10262308at2759"/>
<evidence type="ECO:0000259" key="7">
    <source>
        <dbReference type="Pfam" id="PF17777"/>
    </source>
</evidence>
<dbReference type="RefSeq" id="XP_033536820.1">
    <property type="nucleotide sequence ID" value="XM_033678956.1"/>
</dbReference>
<evidence type="ECO:0000256" key="3">
    <source>
        <dbReference type="ARBA" id="ARBA00011117"/>
    </source>
</evidence>
<dbReference type="Pfam" id="PF17777">
    <property type="entry name" value="RL10P_insert"/>
    <property type="match status" value="1"/>
</dbReference>
<dbReference type="Gene3D" id="3.30.70.1730">
    <property type="match status" value="1"/>
</dbReference>
<protein>
    <recommendedName>
        <fullName evidence="6">Ribosome assembly factor mrt4</fullName>
    </recommendedName>
</protein>
<comment type="similarity">
    <text evidence="2 6">Belongs to the universal ribosomal protein uL10 family.</text>
</comment>
<dbReference type="SUPFAM" id="SSF160369">
    <property type="entry name" value="Ribosomal protein L10-like"/>
    <property type="match status" value="1"/>
</dbReference>
<dbReference type="Pfam" id="PF00466">
    <property type="entry name" value="Ribosomal_L10"/>
    <property type="match status" value="1"/>
</dbReference>
<comment type="function">
    <text evidence="1 6">Component of the ribosome assembly machinery. Nuclear paralog of the ribosomal protein P0, it binds pre-60S subunits at an early stage of assembly in the nucleolus, and is replaced by P0 in cytoplasmic pre-60S subunits and mature 80S ribosomes.</text>
</comment>
<dbReference type="InterPro" id="IPR033867">
    <property type="entry name" value="Mrt4"/>
</dbReference>
<organism evidence="8">
    <name type="scientific">Eremomyces bilateralis CBS 781.70</name>
    <dbReference type="NCBI Taxonomy" id="1392243"/>
    <lineage>
        <taxon>Eukaryota</taxon>
        <taxon>Fungi</taxon>
        <taxon>Dikarya</taxon>
        <taxon>Ascomycota</taxon>
        <taxon>Pezizomycotina</taxon>
        <taxon>Dothideomycetes</taxon>
        <taxon>Dothideomycetes incertae sedis</taxon>
        <taxon>Eremomycetales</taxon>
        <taxon>Eremomycetaceae</taxon>
        <taxon>Eremomyces</taxon>
    </lineage>
</organism>
<dbReference type="Proteomes" id="UP000504638">
    <property type="component" value="Unplaced"/>
</dbReference>
<keyword evidence="9" id="KW-1185">Reference proteome</keyword>
<evidence type="ECO:0000313" key="10">
    <source>
        <dbReference type="RefSeq" id="XP_033536820.1"/>
    </source>
</evidence>
<reference evidence="10" key="2">
    <citation type="submission" date="2020-04" db="EMBL/GenBank/DDBJ databases">
        <authorList>
            <consortium name="NCBI Genome Project"/>
        </authorList>
    </citation>
    <scope>NUCLEOTIDE SEQUENCE</scope>
    <source>
        <strain evidence="10">CBS 781.70</strain>
    </source>
</reference>
<dbReference type="GO" id="GO:0030687">
    <property type="term" value="C:preribosome, large subunit precursor"/>
    <property type="evidence" value="ECO:0007669"/>
    <property type="project" value="TreeGrafter"/>
</dbReference>
<reference evidence="8 10" key="1">
    <citation type="submission" date="2020-01" db="EMBL/GenBank/DDBJ databases">
        <authorList>
            <consortium name="DOE Joint Genome Institute"/>
            <person name="Haridas S."/>
            <person name="Albert R."/>
            <person name="Binder M."/>
            <person name="Bloem J."/>
            <person name="Labutti K."/>
            <person name="Salamov A."/>
            <person name="Andreopoulos B."/>
            <person name="Baker S.E."/>
            <person name="Barry K."/>
            <person name="Bills G."/>
            <person name="Bluhm B.H."/>
            <person name="Cannon C."/>
            <person name="Castanera R."/>
            <person name="Culley D.E."/>
            <person name="Daum C."/>
            <person name="Ezra D."/>
            <person name="Gonzalez J.B."/>
            <person name="Henrissat B."/>
            <person name="Kuo A."/>
            <person name="Liang C."/>
            <person name="Lipzen A."/>
            <person name="Lutzoni F."/>
            <person name="Magnuson J."/>
            <person name="Mondo S."/>
            <person name="Nolan M."/>
            <person name="Ohm R."/>
            <person name="Pangilinan J."/>
            <person name="Park H.-J."/>
            <person name="Ramirez L."/>
            <person name="Alfaro M."/>
            <person name="Sun H."/>
            <person name="Tritt A."/>
            <person name="Yoshinaga Y."/>
            <person name="Zwiers L.-H."/>
            <person name="Turgeon B.G."/>
            <person name="Goodwin S.B."/>
            <person name="Spatafora J.W."/>
            <person name="Crous P.W."/>
            <person name="Grigoriev I.V."/>
        </authorList>
    </citation>
    <scope>NUCLEOTIDE SEQUENCE</scope>
    <source>
        <strain evidence="8 10">CBS 781.70</strain>
    </source>
</reference>
<dbReference type="PANTHER" id="PTHR45841">
    <property type="entry name" value="MRNA TURNOVER PROTEIN 4 MRTO4"/>
    <property type="match status" value="1"/>
</dbReference>
<dbReference type="GO" id="GO:0005730">
    <property type="term" value="C:nucleolus"/>
    <property type="evidence" value="ECO:0007669"/>
    <property type="project" value="UniProtKB-SubCell"/>
</dbReference>